<gene>
    <name evidence="1" type="ORF">S01H1_79182</name>
</gene>
<evidence type="ECO:0000313" key="1">
    <source>
        <dbReference type="EMBL" id="GAG50873.1"/>
    </source>
</evidence>
<dbReference type="EMBL" id="BARS01053349">
    <property type="protein sequence ID" value="GAG50873.1"/>
    <property type="molecule type" value="Genomic_DNA"/>
</dbReference>
<accession>X0YR37</accession>
<sequence length="195" mass="22362">MDLAYCNGHKRYDFSTEEGFYYPGCDAKYYDIKDVSPKAFRKGYIAALFTENKRYLIAIEKYQMLVPGTRKNKRDAARDLAVKVYLQEQVSPETLEDRKAFYEAWREAACCADDCTDYCNKCSNKGIKFKSTPTFGLDADVRRYITKYGRYQTAIELKEDSNARTVLSGVRNRKSDNNAVRIRGQERGGLPGVAE</sequence>
<feature type="non-terminal residue" evidence="1">
    <location>
        <position position="195"/>
    </location>
</feature>
<comment type="caution">
    <text evidence="1">The sequence shown here is derived from an EMBL/GenBank/DDBJ whole genome shotgun (WGS) entry which is preliminary data.</text>
</comment>
<proteinExistence type="predicted"/>
<dbReference type="AlphaFoldDB" id="X0YR37"/>
<organism evidence="1">
    <name type="scientific">marine sediment metagenome</name>
    <dbReference type="NCBI Taxonomy" id="412755"/>
    <lineage>
        <taxon>unclassified sequences</taxon>
        <taxon>metagenomes</taxon>
        <taxon>ecological metagenomes</taxon>
    </lineage>
</organism>
<name>X0YR37_9ZZZZ</name>
<reference evidence="1" key="1">
    <citation type="journal article" date="2014" name="Front. Microbiol.">
        <title>High frequency of phylogenetically diverse reductive dehalogenase-homologous genes in deep subseafloor sedimentary metagenomes.</title>
        <authorList>
            <person name="Kawai M."/>
            <person name="Futagami T."/>
            <person name="Toyoda A."/>
            <person name="Takaki Y."/>
            <person name="Nishi S."/>
            <person name="Hori S."/>
            <person name="Arai W."/>
            <person name="Tsubouchi T."/>
            <person name="Morono Y."/>
            <person name="Uchiyama I."/>
            <person name="Ito T."/>
            <person name="Fujiyama A."/>
            <person name="Inagaki F."/>
            <person name="Takami H."/>
        </authorList>
    </citation>
    <scope>NUCLEOTIDE SEQUENCE</scope>
    <source>
        <strain evidence="1">Expedition CK06-06</strain>
    </source>
</reference>
<protein>
    <submittedName>
        <fullName evidence="1">Uncharacterized protein</fullName>
    </submittedName>
</protein>